<dbReference type="PANTHER" id="PTHR11735:SF11">
    <property type="entry name" value="TRNA THREONYLCARBAMOYLADENOSINE BIOSYNTHESIS PROTEIN TSAB"/>
    <property type="match status" value="1"/>
</dbReference>
<keyword evidence="3" id="KW-1185">Reference proteome</keyword>
<dbReference type="PANTHER" id="PTHR11735">
    <property type="entry name" value="TRNA N6-ADENOSINE THREONYLCARBAMOYLTRANSFERASE"/>
    <property type="match status" value="1"/>
</dbReference>
<evidence type="ECO:0000259" key="1">
    <source>
        <dbReference type="Pfam" id="PF00814"/>
    </source>
</evidence>
<dbReference type="CDD" id="cd24032">
    <property type="entry name" value="ASKHA_NBD_TsaB"/>
    <property type="match status" value="1"/>
</dbReference>
<dbReference type="EMBL" id="JACBYR010000001">
    <property type="protein sequence ID" value="NYE84349.1"/>
    <property type="molecule type" value="Genomic_DNA"/>
</dbReference>
<sequence>MSLHILSLETSSAWCGVALLRTPADMLSPPGLISREHQGVQEHSARLLPMIDEVLAEAGIARSAIDAIAFGQGPGGFTGLRVACGVAQGLGFALDRPVLPVVSHAAVAVQARPTSGQPVVVAMDARMQEVYVAAYAHPTEGEQQVLLEPQLMALEGLEMWLRATFGVEGGGMGGWLAGDAAAAYPDAFSGVPEARRLPEAVRPTASAVATLAWRAWLRGEAIAPELAMPLYVRDKVAFTTAERLLGAGGNPKVAPAALAGEGA</sequence>
<dbReference type="InterPro" id="IPR043129">
    <property type="entry name" value="ATPase_NBD"/>
</dbReference>
<dbReference type="SUPFAM" id="SSF53067">
    <property type="entry name" value="Actin-like ATPase domain"/>
    <property type="match status" value="2"/>
</dbReference>
<organism evidence="2 3">
    <name type="scientific">Pigmentiphaga litoralis</name>
    <dbReference type="NCBI Taxonomy" id="516702"/>
    <lineage>
        <taxon>Bacteria</taxon>
        <taxon>Pseudomonadati</taxon>
        <taxon>Pseudomonadota</taxon>
        <taxon>Betaproteobacteria</taxon>
        <taxon>Burkholderiales</taxon>
        <taxon>Alcaligenaceae</taxon>
        <taxon>Pigmentiphaga</taxon>
    </lineage>
</organism>
<dbReference type="RefSeq" id="WP_257021954.1">
    <property type="nucleotide sequence ID" value="NZ_JACBYR010000001.1"/>
</dbReference>
<evidence type="ECO:0000313" key="3">
    <source>
        <dbReference type="Proteomes" id="UP000542125"/>
    </source>
</evidence>
<reference evidence="2 3" key="1">
    <citation type="submission" date="2020-07" db="EMBL/GenBank/DDBJ databases">
        <title>Genomic Encyclopedia of Type Strains, Phase IV (KMG-V): Genome sequencing to study the core and pangenomes of soil and plant-associated prokaryotes.</title>
        <authorList>
            <person name="Whitman W."/>
        </authorList>
    </citation>
    <scope>NUCLEOTIDE SEQUENCE [LARGE SCALE GENOMIC DNA]</scope>
    <source>
        <strain evidence="2 3">SAS40</strain>
    </source>
</reference>
<dbReference type="Proteomes" id="UP000542125">
    <property type="component" value="Unassembled WGS sequence"/>
</dbReference>
<proteinExistence type="predicted"/>
<accession>A0A7Y9IY65</accession>
<dbReference type="NCBIfam" id="TIGR03725">
    <property type="entry name" value="T6A_YeaZ"/>
    <property type="match status" value="1"/>
</dbReference>
<dbReference type="GO" id="GO:0005829">
    <property type="term" value="C:cytosol"/>
    <property type="evidence" value="ECO:0007669"/>
    <property type="project" value="TreeGrafter"/>
</dbReference>
<dbReference type="AlphaFoldDB" id="A0A7Y9IY65"/>
<gene>
    <name evidence="2" type="ORF">FHW18_003620</name>
</gene>
<evidence type="ECO:0000313" key="2">
    <source>
        <dbReference type="EMBL" id="NYE84349.1"/>
    </source>
</evidence>
<dbReference type="GO" id="GO:0002949">
    <property type="term" value="P:tRNA threonylcarbamoyladenosine modification"/>
    <property type="evidence" value="ECO:0007669"/>
    <property type="project" value="InterPro"/>
</dbReference>
<dbReference type="Pfam" id="PF00814">
    <property type="entry name" value="TsaD"/>
    <property type="match status" value="1"/>
</dbReference>
<dbReference type="InterPro" id="IPR022496">
    <property type="entry name" value="T6A_TsaB"/>
</dbReference>
<comment type="caution">
    <text evidence="2">The sequence shown here is derived from an EMBL/GenBank/DDBJ whole genome shotgun (WGS) entry which is preliminary data.</text>
</comment>
<protein>
    <submittedName>
        <fullName evidence="2">tRNA threonylcarbamoyl adenosine modification protein YeaZ</fullName>
    </submittedName>
</protein>
<dbReference type="InterPro" id="IPR000905">
    <property type="entry name" value="Gcp-like_dom"/>
</dbReference>
<dbReference type="Gene3D" id="3.30.420.40">
    <property type="match status" value="2"/>
</dbReference>
<feature type="domain" description="Gcp-like" evidence="1">
    <location>
        <begin position="41"/>
        <end position="135"/>
    </location>
</feature>
<name>A0A7Y9IY65_9BURK</name>